<dbReference type="PANTHER" id="PTHR10492">
    <property type="match status" value="1"/>
</dbReference>
<comment type="caution">
    <text evidence="1">The sequence shown here is derived from an EMBL/GenBank/DDBJ whole genome shotgun (WGS) entry which is preliminary data.</text>
</comment>
<dbReference type="EMBL" id="JARBHB010000012">
    <property type="protein sequence ID" value="KAJ8871617.1"/>
    <property type="molecule type" value="Genomic_DNA"/>
</dbReference>
<proteinExistence type="predicted"/>
<organism evidence="1 2">
    <name type="scientific">Dryococelus australis</name>
    <dbReference type="NCBI Taxonomy" id="614101"/>
    <lineage>
        <taxon>Eukaryota</taxon>
        <taxon>Metazoa</taxon>
        <taxon>Ecdysozoa</taxon>
        <taxon>Arthropoda</taxon>
        <taxon>Hexapoda</taxon>
        <taxon>Insecta</taxon>
        <taxon>Pterygota</taxon>
        <taxon>Neoptera</taxon>
        <taxon>Polyneoptera</taxon>
        <taxon>Phasmatodea</taxon>
        <taxon>Verophasmatodea</taxon>
        <taxon>Anareolatae</taxon>
        <taxon>Phasmatidae</taxon>
        <taxon>Eurycanthinae</taxon>
        <taxon>Dryococelus</taxon>
    </lineage>
</organism>
<protein>
    <recommendedName>
        <fullName evidence="3">ATP-dependent DNA helicase</fullName>
    </recommendedName>
</protein>
<dbReference type="Proteomes" id="UP001159363">
    <property type="component" value="Chromosome 11"/>
</dbReference>
<accession>A0ABQ9GHZ7</accession>
<sequence>MRVQVQHDATVECFAKQLLVLGMVKWQSMNPRNVSHCQQTSVKITATTDELIHKVSPNIAQNYKSHLWLSERAILAAKNNDAINFSIQNEIPGEATTYKSIDTVMNRDEVVNYQTEFLNSLDLPGMPPHV</sequence>
<reference evidence="1 2" key="1">
    <citation type="submission" date="2023-02" db="EMBL/GenBank/DDBJ databases">
        <title>LHISI_Scaffold_Assembly.</title>
        <authorList>
            <person name="Stuart O.P."/>
            <person name="Cleave R."/>
            <person name="Magrath M.J.L."/>
            <person name="Mikheyev A.S."/>
        </authorList>
    </citation>
    <scope>NUCLEOTIDE SEQUENCE [LARGE SCALE GENOMIC DNA]</scope>
    <source>
        <strain evidence="1">Daus_M_001</strain>
        <tissue evidence="1">Leg muscle</tissue>
    </source>
</reference>
<keyword evidence="2" id="KW-1185">Reference proteome</keyword>
<name>A0ABQ9GHZ7_9NEOP</name>
<gene>
    <name evidence="1" type="ORF">PR048_027944</name>
</gene>
<evidence type="ECO:0008006" key="3">
    <source>
        <dbReference type="Google" id="ProtNLM"/>
    </source>
</evidence>
<evidence type="ECO:0000313" key="1">
    <source>
        <dbReference type="EMBL" id="KAJ8871617.1"/>
    </source>
</evidence>
<evidence type="ECO:0000313" key="2">
    <source>
        <dbReference type="Proteomes" id="UP001159363"/>
    </source>
</evidence>